<proteinExistence type="predicted"/>
<organism evidence="1 2">
    <name type="scientific">Viridothelium virens</name>
    <name type="common">Speckled blister lichen</name>
    <name type="synonym">Trypethelium virens</name>
    <dbReference type="NCBI Taxonomy" id="1048519"/>
    <lineage>
        <taxon>Eukaryota</taxon>
        <taxon>Fungi</taxon>
        <taxon>Dikarya</taxon>
        <taxon>Ascomycota</taxon>
        <taxon>Pezizomycotina</taxon>
        <taxon>Dothideomycetes</taxon>
        <taxon>Dothideomycetes incertae sedis</taxon>
        <taxon>Trypetheliales</taxon>
        <taxon>Trypetheliaceae</taxon>
        <taxon>Viridothelium</taxon>
    </lineage>
</organism>
<dbReference type="AlphaFoldDB" id="A0A6A6H517"/>
<sequence length="53" mass="5934">MTPSSLRHSDTVPHLRNLAFSYAFWKLIAPVSNANIFTMKGQRNQSNASKIAD</sequence>
<keyword evidence="2" id="KW-1185">Reference proteome</keyword>
<gene>
    <name evidence="1" type="ORF">EV356DRAFT_246951</name>
</gene>
<reference evidence="1" key="1">
    <citation type="journal article" date="2020" name="Stud. Mycol.">
        <title>101 Dothideomycetes genomes: a test case for predicting lifestyles and emergence of pathogens.</title>
        <authorList>
            <person name="Haridas S."/>
            <person name="Albert R."/>
            <person name="Binder M."/>
            <person name="Bloem J."/>
            <person name="Labutti K."/>
            <person name="Salamov A."/>
            <person name="Andreopoulos B."/>
            <person name="Baker S."/>
            <person name="Barry K."/>
            <person name="Bills G."/>
            <person name="Bluhm B."/>
            <person name="Cannon C."/>
            <person name="Castanera R."/>
            <person name="Culley D."/>
            <person name="Daum C."/>
            <person name="Ezra D."/>
            <person name="Gonzalez J."/>
            <person name="Henrissat B."/>
            <person name="Kuo A."/>
            <person name="Liang C."/>
            <person name="Lipzen A."/>
            <person name="Lutzoni F."/>
            <person name="Magnuson J."/>
            <person name="Mondo S."/>
            <person name="Nolan M."/>
            <person name="Ohm R."/>
            <person name="Pangilinan J."/>
            <person name="Park H.-J."/>
            <person name="Ramirez L."/>
            <person name="Alfaro M."/>
            <person name="Sun H."/>
            <person name="Tritt A."/>
            <person name="Yoshinaga Y."/>
            <person name="Zwiers L.-H."/>
            <person name="Turgeon B."/>
            <person name="Goodwin S."/>
            <person name="Spatafora J."/>
            <person name="Crous P."/>
            <person name="Grigoriev I."/>
        </authorList>
    </citation>
    <scope>NUCLEOTIDE SEQUENCE</scope>
    <source>
        <strain evidence="1">Tuck. ex Michener</strain>
    </source>
</reference>
<dbReference type="EMBL" id="ML991814">
    <property type="protein sequence ID" value="KAF2232613.1"/>
    <property type="molecule type" value="Genomic_DNA"/>
</dbReference>
<dbReference type="Proteomes" id="UP000800092">
    <property type="component" value="Unassembled WGS sequence"/>
</dbReference>
<accession>A0A6A6H517</accession>
<evidence type="ECO:0000313" key="1">
    <source>
        <dbReference type="EMBL" id="KAF2232613.1"/>
    </source>
</evidence>
<evidence type="ECO:0000313" key="2">
    <source>
        <dbReference type="Proteomes" id="UP000800092"/>
    </source>
</evidence>
<name>A0A6A6H517_VIRVR</name>
<protein>
    <submittedName>
        <fullName evidence="1">Uncharacterized protein</fullName>
    </submittedName>
</protein>